<name>R7T3Q7_CAPTE</name>
<feature type="domain" description="Fibronectin type-III" evidence="2">
    <location>
        <begin position="125"/>
        <end position="214"/>
    </location>
</feature>
<dbReference type="EMBL" id="AMQN01015927">
    <property type="status" value="NOT_ANNOTATED_CDS"/>
    <property type="molecule type" value="Genomic_DNA"/>
</dbReference>
<dbReference type="SMART" id="SM00060">
    <property type="entry name" value="FN3"/>
    <property type="match status" value="5"/>
</dbReference>
<dbReference type="InterPro" id="IPR050991">
    <property type="entry name" value="ECM_Regulatory_Proteins"/>
</dbReference>
<dbReference type="InterPro" id="IPR013783">
    <property type="entry name" value="Ig-like_fold"/>
</dbReference>
<dbReference type="PANTHER" id="PTHR46708:SF2">
    <property type="entry name" value="FIBRONECTIN TYPE-III DOMAIN-CONTAINING PROTEIN"/>
    <property type="match status" value="1"/>
</dbReference>
<reference evidence="4" key="3">
    <citation type="submission" date="2015-06" db="UniProtKB">
        <authorList>
            <consortium name="EnsemblMetazoa"/>
        </authorList>
    </citation>
    <scope>IDENTIFICATION</scope>
</reference>
<evidence type="ECO:0000313" key="5">
    <source>
        <dbReference type="Proteomes" id="UP000014760"/>
    </source>
</evidence>
<dbReference type="EMBL" id="KB312367">
    <property type="protein sequence ID" value="ELT87368.1"/>
    <property type="molecule type" value="Genomic_DNA"/>
</dbReference>
<keyword evidence="5" id="KW-1185">Reference proteome</keyword>
<dbReference type="STRING" id="283909.R7T3Q7"/>
<accession>R7T3Q7</accession>
<dbReference type="SUPFAM" id="SSF49265">
    <property type="entry name" value="Fibronectin type III"/>
    <property type="match status" value="5"/>
</dbReference>
<organism evidence="3">
    <name type="scientific">Capitella teleta</name>
    <name type="common">Polychaete worm</name>
    <dbReference type="NCBI Taxonomy" id="283909"/>
    <lineage>
        <taxon>Eukaryota</taxon>
        <taxon>Metazoa</taxon>
        <taxon>Spiralia</taxon>
        <taxon>Lophotrochozoa</taxon>
        <taxon>Annelida</taxon>
        <taxon>Polychaeta</taxon>
        <taxon>Sedentaria</taxon>
        <taxon>Scolecida</taxon>
        <taxon>Capitellidae</taxon>
        <taxon>Capitella</taxon>
    </lineage>
</organism>
<keyword evidence="1" id="KW-0677">Repeat</keyword>
<reference evidence="3 5" key="2">
    <citation type="journal article" date="2013" name="Nature">
        <title>Insights into bilaterian evolution from three spiralian genomes.</title>
        <authorList>
            <person name="Simakov O."/>
            <person name="Marletaz F."/>
            <person name="Cho S.J."/>
            <person name="Edsinger-Gonzales E."/>
            <person name="Havlak P."/>
            <person name="Hellsten U."/>
            <person name="Kuo D.H."/>
            <person name="Larsson T."/>
            <person name="Lv J."/>
            <person name="Arendt D."/>
            <person name="Savage R."/>
            <person name="Osoegawa K."/>
            <person name="de Jong P."/>
            <person name="Grimwood J."/>
            <person name="Chapman J.A."/>
            <person name="Shapiro H."/>
            <person name="Aerts A."/>
            <person name="Otillar R.P."/>
            <person name="Terry A.Y."/>
            <person name="Boore J.L."/>
            <person name="Grigoriev I.V."/>
            <person name="Lindberg D.R."/>
            <person name="Seaver E.C."/>
            <person name="Weisblat D.A."/>
            <person name="Putnam N.H."/>
            <person name="Rokhsar D.S."/>
        </authorList>
    </citation>
    <scope>NUCLEOTIDE SEQUENCE</scope>
    <source>
        <strain evidence="3 5">I ESC-2004</strain>
    </source>
</reference>
<dbReference type="OrthoDB" id="261433at2759"/>
<protein>
    <recommendedName>
        <fullName evidence="2">Fibronectin type-III domain-containing protein</fullName>
    </recommendedName>
</protein>
<dbReference type="AlphaFoldDB" id="R7T3Q7"/>
<dbReference type="Gene3D" id="2.60.40.10">
    <property type="entry name" value="Immunoglobulins"/>
    <property type="match status" value="2"/>
</dbReference>
<dbReference type="InterPro" id="IPR003961">
    <property type="entry name" value="FN3_dom"/>
</dbReference>
<evidence type="ECO:0000256" key="1">
    <source>
        <dbReference type="ARBA" id="ARBA00022737"/>
    </source>
</evidence>
<dbReference type="CDD" id="cd00063">
    <property type="entry name" value="FN3"/>
    <property type="match status" value="2"/>
</dbReference>
<dbReference type="PROSITE" id="PS50853">
    <property type="entry name" value="FN3"/>
    <property type="match status" value="2"/>
</dbReference>
<evidence type="ECO:0000259" key="2">
    <source>
        <dbReference type="PROSITE" id="PS50853"/>
    </source>
</evidence>
<evidence type="ECO:0000313" key="3">
    <source>
        <dbReference type="EMBL" id="ELT87368.1"/>
    </source>
</evidence>
<sequence>MPYSLVEIHGPLIFGVLLIHNELSEAEGIPPLLNISCFPNNLSSICVSMTRPDVLPEVDRYILNYTDGHENYEREYLLGNQSDVTFQQMISELTPGTNYTIEGCLATEELQSDSLITHCSTYPASPGNVSVSEQKVEGLQIEWSEAEGGVDGYTVEVNSQNGSYSNTTIQPPGTTSDFLSLPISGAMYDINVWTVSNDMDSKEPATTSARTIPPALGGISCLALNGSSLQVNMTAPSQNFEAHHYVLKYYSCNGEPEEVKYDMEYGPNEIYVQVISKLTPGTNYTIEGYLSIDSETSEIVATHCSTYPASPGNVSVSKQTVDGLQIEWSEAEGGVDGYTVEVNSQNGSYSNTTIQPPGTTSDFLSLPISGAKYDINVWTVSNDMDSQEPATTSARTVPPALMSISCSSFNKTSLVINLTTTNSRFEMEYFIVEYNATTFNSSGTITKPYVQGSNDVSVIIGGLFPGDLYNVKAYVIIESLESEEISTQCRPDLDSASKLTINDFNETALSASWKNPNGFWDSLRLYCLGYSEEAQDYYVDIPYSDMGIC</sequence>
<proteinExistence type="predicted"/>
<evidence type="ECO:0000313" key="4">
    <source>
        <dbReference type="EnsemblMetazoa" id="CapteP200300"/>
    </source>
</evidence>
<dbReference type="EnsemblMetazoa" id="CapteT200300">
    <property type="protein sequence ID" value="CapteP200300"/>
    <property type="gene ID" value="CapteG200300"/>
</dbReference>
<dbReference type="OMA" id="ESMKVSW"/>
<reference evidence="5" key="1">
    <citation type="submission" date="2012-12" db="EMBL/GenBank/DDBJ databases">
        <authorList>
            <person name="Hellsten U."/>
            <person name="Grimwood J."/>
            <person name="Chapman J.A."/>
            <person name="Shapiro H."/>
            <person name="Aerts A."/>
            <person name="Otillar R.P."/>
            <person name="Terry A.Y."/>
            <person name="Boore J.L."/>
            <person name="Simakov O."/>
            <person name="Marletaz F."/>
            <person name="Cho S.-J."/>
            <person name="Edsinger-Gonzales E."/>
            <person name="Havlak P."/>
            <person name="Kuo D.-H."/>
            <person name="Larsson T."/>
            <person name="Lv J."/>
            <person name="Arendt D."/>
            <person name="Savage R."/>
            <person name="Osoegawa K."/>
            <person name="de Jong P."/>
            <person name="Lindberg D.R."/>
            <person name="Seaver E.C."/>
            <person name="Weisblat D.A."/>
            <person name="Putnam N.H."/>
            <person name="Grigoriev I.V."/>
            <person name="Rokhsar D.S."/>
        </authorList>
    </citation>
    <scope>NUCLEOTIDE SEQUENCE</scope>
    <source>
        <strain evidence="5">I ESC-2004</strain>
    </source>
</reference>
<gene>
    <name evidence="3" type="ORF">CAPTEDRAFT_200300</name>
</gene>
<dbReference type="InterPro" id="IPR036116">
    <property type="entry name" value="FN3_sf"/>
</dbReference>
<dbReference type="PANTHER" id="PTHR46708">
    <property type="entry name" value="TENASCIN"/>
    <property type="match status" value="1"/>
</dbReference>
<dbReference type="HOGENOM" id="CLU_496308_0_0_1"/>
<dbReference type="Proteomes" id="UP000014760">
    <property type="component" value="Unassembled WGS sequence"/>
</dbReference>
<dbReference type="Pfam" id="PF00041">
    <property type="entry name" value="fn3"/>
    <property type="match status" value="1"/>
</dbReference>
<feature type="domain" description="Fibronectin type-III" evidence="2">
    <location>
        <begin position="310"/>
        <end position="399"/>
    </location>
</feature>